<proteinExistence type="predicted"/>
<feature type="region of interest" description="Disordered" evidence="2">
    <location>
        <begin position="1"/>
        <end position="30"/>
    </location>
</feature>
<feature type="compositionally biased region" description="Polar residues" evidence="2">
    <location>
        <begin position="97"/>
        <end position="107"/>
    </location>
</feature>
<feature type="compositionally biased region" description="Polar residues" evidence="2">
    <location>
        <begin position="592"/>
        <end position="606"/>
    </location>
</feature>
<gene>
    <name evidence="4" type="primary">Mo02896</name>
    <name evidence="4" type="ORF">E5Q_02896</name>
</gene>
<keyword evidence="1" id="KW-0539">Nucleus</keyword>
<dbReference type="HOGENOM" id="CLU_368046_0_0_1"/>
<accession>G7E072</accession>
<dbReference type="PROSITE" id="PS00463">
    <property type="entry name" value="ZN2_CY6_FUNGAL_1"/>
    <property type="match status" value="1"/>
</dbReference>
<dbReference type="GO" id="GO:0008270">
    <property type="term" value="F:zinc ion binding"/>
    <property type="evidence" value="ECO:0007669"/>
    <property type="project" value="InterPro"/>
</dbReference>
<dbReference type="InterPro" id="IPR001138">
    <property type="entry name" value="Zn2Cys6_DnaBD"/>
</dbReference>
<sequence>MSAKLKSTSPEHTGQDSSVPTKKRRVQNSSCDACRLRRVKCDRQAGQQKCDGCAAKAIACTYQYVSSKPKQSRSGKLIEQAKAIYGADQRAEGDSPVASTSAVSPHSPNDPPARMPIIRRPGLSARDVEARIVQHQLADSLSSHLLSCYFADSTLQIPIISWNDFQAKYDEAGCDPQAMGPISAAVCCVLEAVTARISDSPAILGPNAPKMADLKNRRGQSLSLWGKRREAFCDMMLNRAISACAEVEITRKPTSEAIAALILLEHLVDRGDHRQRSGRYYFASAVELMRGAIDDADTVTAQSADYQSIRGGRCWWGCFVRDAIGAAYSGRMPLLTQADLDLMGGPLLGQMDFNSIWQSLHDDDPINVSRSAVTGLFGHLAFLAREFAQELSSTAAREAGLNTDYYRVFWKSVDESASLCAFCASRARILFKDRPDAFDIWVRSAGYVRSSLVSLAHDLLCGKREALLREEEKDAEKISEVDRLLEESSIRVFNAAREMSDLVKTSLDASAGVGSTLTFAQLSSFAWHLLNAPTNDVGGPASYTWKVKQEAINVMLDALRSLGWSWPEVEADIERISSTLAAQAGGRPTDGYASQNAKRSHLNGSPANRLKMAHNVSSVRDATSPNNNIATLADVAVAQLQGQPNDQMHYTAPLQNGSTEPYSASSNTFMQPGDDPNAFQTYALGSPNIVLPSSWFAAFGSLGGAPSPGPSRYLYSEIDAFSAAQSLATGPTPGASGYYNQFETLSGQTADIGGSIY</sequence>
<evidence type="ECO:0000313" key="4">
    <source>
        <dbReference type="EMBL" id="GAA96232.1"/>
    </source>
</evidence>
<dbReference type="eggNOG" id="ENOG502S86Z">
    <property type="taxonomic scope" value="Eukaryota"/>
</dbReference>
<comment type="caution">
    <text evidence="4">The sequence shown here is derived from an EMBL/GenBank/DDBJ whole genome shotgun (WGS) entry which is preliminary data.</text>
</comment>
<reference evidence="4 5" key="2">
    <citation type="journal article" date="2012" name="Open Biol.">
        <title>Characteristics of nucleosomes and linker DNA regions on the genome of the basidiomycete Mixia osmundae revealed by mono- and dinucleosome mapping.</title>
        <authorList>
            <person name="Nishida H."/>
            <person name="Kondo S."/>
            <person name="Matsumoto T."/>
            <person name="Suzuki Y."/>
            <person name="Yoshikawa H."/>
            <person name="Taylor T.D."/>
            <person name="Sugiyama J."/>
        </authorList>
    </citation>
    <scope>NUCLEOTIDE SEQUENCE [LARGE SCALE GENOMIC DNA]</scope>
    <source>
        <strain evidence="5">CBS 9802 / IAM 14324 / JCM 22182 / KY 12970</strain>
    </source>
</reference>
<dbReference type="AlphaFoldDB" id="G7E072"/>
<evidence type="ECO:0000259" key="3">
    <source>
        <dbReference type="PROSITE" id="PS50048"/>
    </source>
</evidence>
<dbReference type="Gene3D" id="4.10.240.10">
    <property type="entry name" value="Zn(2)-C6 fungal-type DNA-binding domain"/>
    <property type="match status" value="1"/>
</dbReference>
<dbReference type="OMA" id="KQLVACD"/>
<dbReference type="InterPro" id="IPR036864">
    <property type="entry name" value="Zn2-C6_fun-type_DNA-bd_sf"/>
</dbReference>
<feature type="region of interest" description="Disordered" evidence="2">
    <location>
        <begin position="584"/>
        <end position="607"/>
    </location>
</feature>
<keyword evidence="5" id="KW-1185">Reference proteome</keyword>
<protein>
    <recommendedName>
        <fullName evidence="3">Zn(2)-C6 fungal-type domain-containing protein</fullName>
    </recommendedName>
</protein>
<dbReference type="EMBL" id="BABT02000076">
    <property type="protein sequence ID" value="GAA96232.1"/>
    <property type="molecule type" value="Genomic_DNA"/>
</dbReference>
<dbReference type="RefSeq" id="XP_014570850.1">
    <property type="nucleotide sequence ID" value="XM_014715364.1"/>
</dbReference>
<dbReference type="Proteomes" id="UP000009131">
    <property type="component" value="Unassembled WGS sequence"/>
</dbReference>
<dbReference type="GO" id="GO:0000981">
    <property type="term" value="F:DNA-binding transcription factor activity, RNA polymerase II-specific"/>
    <property type="evidence" value="ECO:0007669"/>
    <property type="project" value="InterPro"/>
</dbReference>
<organism evidence="4 5">
    <name type="scientific">Mixia osmundae (strain CBS 9802 / IAM 14324 / JCM 22182 / KY 12970)</name>
    <dbReference type="NCBI Taxonomy" id="764103"/>
    <lineage>
        <taxon>Eukaryota</taxon>
        <taxon>Fungi</taxon>
        <taxon>Dikarya</taxon>
        <taxon>Basidiomycota</taxon>
        <taxon>Pucciniomycotina</taxon>
        <taxon>Mixiomycetes</taxon>
        <taxon>Mixiales</taxon>
        <taxon>Mixiaceae</taxon>
        <taxon>Mixia</taxon>
    </lineage>
</organism>
<feature type="region of interest" description="Disordered" evidence="2">
    <location>
        <begin position="88"/>
        <end position="115"/>
    </location>
</feature>
<dbReference type="InParanoid" id="G7E072"/>
<evidence type="ECO:0000313" key="5">
    <source>
        <dbReference type="Proteomes" id="UP000009131"/>
    </source>
</evidence>
<dbReference type="STRING" id="764103.G7E072"/>
<feature type="compositionally biased region" description="Polar residues" evidence="2">
    <location>
        <begin position="1"/>
        <end position="20"/>
    </location>
</feature>
<evidence type="ECO:0000256" key="1">
    <source>
        <dbReference type="ARBA" id="ARBA00023242"/>
    </source>
</evidence>
<dbReference type="InterPro" id="IPR050797">
    <property type="entry name" value="Carb_Metab_Trans_Reg"/>
</dbReference>
<dbReference type="Pfam" id="PF00172">
    <property type="entry name" value="Zn_clus"/>
    <property type="match status" value="1"/>
</dbReference>
<feature type="domain" description="Zn(2)-C6 fungal-type" evidence="3">
    <location>
        <begin position="30"/>
        <end position="62"/>
    </location>
</feature>
<name>G7E072_MIXOS</name>
<dbReference type="OrthoDB" id="39175at2759"/>
<dbReference type="SUPFAM" id="SSF57701">
    <property type="entry name" value="Zn2/Cys6 DNA-binding domain"/>
    <property type="match status" value="1"/>
</dbReference>
<dbReference type="CDD" id="cd00067">
    <property type="entry name" value="GAL4"/>
    <property type="match status" value="1"/>
</dbReference>
<reference evidence="4 5" key="1">
    <citation type="journal article" date="2011" name="J. Gen. Appl. Microbiol.">
        <title>Draft genome sequencing of the enigmatic basidiomycete Mixia osmundae.</title>
        <authorList>
            <person name="Nishida H."/>
            <person name="Nagatsuka Y."/>
            <person name="Sugiyama J."/>
        </authorList>
    </citation>
    <scope>NUCLEOTIDE SEQUENCE [LARGE SCALE GENOMIC DNA]</scope>
    <source>
        <strain evidence="5">CBS 9802 / IAM 14324 / JCM 22182 / KY 12970</strain>
    </source>
</reference>
<dbReference type="PROSITE" id="PS50048">
    <property type="entry name" value="ZN2_CY6_FUNGAL_2"/>
    <property type="match status" value="1"/>
</dbReference>
<evidence type="ECO:0000256" key="2">
    <source>
        <dbReference type="SAM" id="MobiDB-lite"/>
    </source>
</evidence>
<dbReference type="CDD" id="cd12148">
    <property type="entry name" value="fungal_TF_MHR"/>
    <property type="match status" value="1"/>
</dbReference>
<dbReference type="PANTHER" id="PTHR31668">
    <property type="entry name" value="GLUCOSE TRANSPORT TRANSCRIPTION REGULATOR RGT1-RELATED-RELATED"/>
    <property type="match status" value="1"/>
</dbReference>